<name>A0A2K1YBI5_POPTR</name>
<reference evidence="2 3" key="1">
    <citation type="journal article" date="2006" name="Science">
        <title>The genome of black cottonwood, Populus trichocarpa (Torr. &amp; Gray).</title>
        <authorList>
            <person name="Tuskan G.A."/>
            <person name="Difazio S."/>
            <person name="Jansson S."/>
            <person name="Bohlmann J."/>
            <person name="Grigoriev I."/>
            <person name="Hellsten U."/>
            <person name="Putnam N."/>
            <person name="Ralph S."/>
            <person name="Rombauts S."/>
            <person name="Salamov A."/>
            <person name="Schein J."/>
            <person name="Sterck L."/>
            <person name="Aerts A."/>
            <person name="Bhalerao R.R."/>
            <person name="Bhalerao R.P."/>
            <person name="Blaudez D."/>
            <person name="Boerjan W."/>
            <person name="Brun A."/>
            <person name="Brunner A."/>
            <person name="Busov V."/>
            <person name="Campbell M."/>
            <person name="Carlson J."/>
            <person name="Chalot M."/>
            <person name="Chapman J."/>
            <person name="Chen G.L."/>
            <person name="Cooper D."/>
            <person name="Coutinho P.M."/>
            <person name="Couturier J."/>
            <person name="Covert S."/>
            <person name="Cronk Q."/>
            <person name="Cunningham R."/>
            <person name="Davis J."/>
            <person name="Degroeve S."/>
            <person name="Dejardin A."/>
            <person name="Depamphilis C."/>
            <person name="Detter J."/>
            <person name="Dirks B."/>
            <person name="Dubchak I."/>
            <person name="Duplessis S."/>
            <person name="Ehlting J."/>
            <person name="Ellis B."/>
            <person name="Gendler K."/>
            <person name="Goodstein D."/>
            <person name="Gribskov M."/>
            <person name="Grimwood J."/>
            <person name="Groover A."/>
            <person name="Gunter L."/>
            <person name="Hamberger B."/>
            <person name="Heinze B."/>
            <person name="Helariutta Y."/>
            <person name="Henrissat B."/>
            <person name="Holligan D."/>
            <person name="Holt R."/>
            <person name="Huang W."/>
            <person name="Islam-Faridi N."/>
            <person name="Jones S."/>
            <person name="Jones-Rhoades M."/>
            <person name="Jorgensen R."/>
            <person name="Joshi C."/>
            <person name="Kangasjarvi J."/>
            <person name="Karlsson J."/>
            <person name="Kelleher C."/>
            <person name="Kirkpatrick R."/>
            <person name="Kirst M."/>
            <person name="Kohler A."/>
            <person name="Kalluri U."/>
            <person name="Larimer F."/>
            <person name="Leebens-Mack J."/>
            <person name="Leple J.C."/>
            <person name="Locascio P."/>
            <person name="Lou Y."/>
            <person name="Lucas S."/>
            <person name="Martin F."/>
            <person name="Montanini B."/>
            <person name="Napoli C."/>
            <person name="Nelson D.R."/>
            <person name="Nelson C."/>
            <person name="Nieminen K."/>
            <person name="Nilsson O."/>
            <person name="Pereda V."/>
            <person name="Peter G."/>
            <person name="Philippe R."/>
            <person name="Pilate G."/>
            <person name="Poliakov A."/>
            <person name="Razumovskaya J."/>
            <person name="Richardson P."/>
            <person name="Rinaldi C."/>
            <person name="Ritland K."/>
            <person name="Rouze P."/>
            <person name="Ryaboy D."/>
            <person name="Schmutz J."/>
            <person name="Schrader J."/>
            <person name="Segerman B."/>
            <person name="Shin H."/>
            <person name="Siddiqui A."/>
            <person name="Sterky F."/>
            <person name="Terry A."/>
            <person name="Tsai C.J."/>
            <person name="Uberbacher E."/>
            <person name="Unneberg P."/>
            <person name="Vahala J."/>
            <person name="Wall K."/>
            <person name="Wessler S."/>
            <person name="Yang G."/>
            <person name="Yin T."/>
            <person name="Douglas C."/>
            <person name="Marra M."/>
            <person name="Sandberg G."/>
            <person name="Van de Peer Y."/>
            <person name="Rokhsar D."/>
        </authorList>
    </citation>
    <scope>NUCLEOTIDE SEQUENCE [LARGE SCALE GENOMIC DNA]</scope>
    <source>
        <strain evidence="3">cv. Nisqually</strain>
    </source>
</reference>
<protein>
    <submittedName>
        <fullName evidence="2">Uncharacterized protein</fullName>
    </submittedName>
</protein>
<dbReference type="EMBL" id="CM009301">
    <property type="protein sequence ID" value="PNT10394.1"/>
    <property type="molecule type" value="Genomic_DNA"/>
</dbReference>
<gene>
    <name evidence="2" type="ORF">POPTR_012G098600</name>
</gene>
<proteinExistence type="predicted"/>
<evidence type="ECO:0000313" key="2">
    <source>
        <dbReference type="EMBL" id="PNT10394.1"/>
    </source>
</evidence>
<evidence type="ECO:0000256" key="1">
    <source>
        <dbReference type="SAM" id="MobiDB-lite"/>
    </source>
</evidence>
<accession>A0A2K1YBI5</accession>
<dbReference type="InParanoid" id="A0A2K1YBI5"/>
<organism evidence="2 3">
    <name type="scientific">Populus trichocarpa</name>
    <name type="common">Western balsam poplar</name>
    <name type="synonym">Populus balsamifera subsp. trichocarpa</name>
    <dbReference type="NCBI Taxonomy" id="3694"/>
    <lineage>
        <taxon>Eukaryota</taxon>
        <taxon>Viridiplantae</taxon>
        <taxon>Streptophyta</taxon>
        <taxon>Embryophyta</taxon>
        <taxon>Tracheophyta</taxon>
        <taxon>Spermatophyta</taxon>
        <taxon>Magnoliopsida</taxon>
        <taxon>eudicotyledons</taxon>
        <taxon>Gunneridae</taxon>
        <taxon>Pentapetalae</taxon>
        <taxon>rosids</taxon>
        <taxon>fabids</taxon>
        <taxon>Malpighiales</taxon>
        <taxon>Salicaceae</taxon>
        <taxon>Saliceae</taxon>
        <taxon>Populus</taxon>
    </lineage>
</organism>
<sequence length="102" mass="11880">MPFRALKVNLYLLETIHQKFSIVVCLNQHKRTKSPRCPQEANFVSTSMQKKSSKQPMKLHKPGLLEQKSTAFNSHRLKDCFFTIKAEIKQPLNHCLHKSTIF</sequence>
<dbReference type="AlphaFoldDB" id="A0A2K1YBI5"/>
<feature type="region of interest" description="Disordered" evidence="1">
    <location>
        <begin position="33"/>
        <end position="60"/>
    </location>
</feature>
<feature type="compositionally biased region" description="Basic residues" evidence="1">
    <location>
        <begin position="51"/>
        <end position="60"/>
    </location>
</feature>
<evidence type="ECO:0000313" key="3">
    <source>
        <dbReference type="Proteomes" id="UP000006729"/>
    </source>
</evidence>
<keyword evidence="3" id="KW-1185">Reference proteome</keyword>
<dbReference type="Proteomes" id="UP000006729">
    <property type="component" value="Chromosome 12"/>
</dbReference>